<organism evidence="2 3">
    <name type="scientific">Segatella oulorum</name>
    <dbReference type="NCBI Taxonomy" id="28136"/>
    <lineage>
        <taxon>Bacteria</taxon>
        <taxon>Pseudomonadati</taxon>
        <taxon>Bacteroidota</taxon>
        <taxon>Bacteroidia</taxon>
        <taxon>Bacteroidales</taxon>
        <taxon>Prevotellaceae</taxon>
        <taxon>Segatella</taxon>
    </lineage>
</organism>
<dbReference type="RefSeq" id="WP_025070055.1">
    <property type="nucleotide sequence ID" value="NZ_FUXK01000002.1"/>
</dbReference>
<gene>
    <name evidence="2" type="ORF">SAMN02745202_00180</name>
</gene>
<name>A0A1T4KVC0_9BACT</name>
<keyword evidence="1" id="KW-1133">Transmembrane helix</keyword>
<evidence type="ECO:0000256" key="1">
    <source>
        <dbReference type="SAM" id="Phobius"/>
    </source>
</evidence>
<dbReference type="Pfam" id="PF14126">
    <property type="entry name" value="DUF4293"/>
    <property type="match status" value="1"/>
</dbReference>
<feature type="transmembrane region" description="Helical" evidence="1">
    <location>
        <begin position="53"/>
        <end position="74"/>
    </location>
</feature>
<dbReference type="Proteomes" id="UP000190065">
    <property type="component" value="Unassembled WGS sequence"/>
</dbReference>
<keyword evidence="1" id="KW-0472">Membrane</keyword>
<dbReference type="InterPro" id="IPR025635">
    <property type="entry name" value="DUF4293"/>
</dbReference>
<dbReference type="EMBL" id="FUXK01000002">
    <property type="protein sequence ID" value="SJZ46379.1"/>
    <property type="molecule type" value="Genomic_DNA"/>
</dbReference>
<evidence type="ECO:0000313" key="2">
    <source>
        <dbReference type="EMBL" id="SJZ46379.1"/>
    </source>
</evidence>
<dbReference type="AlphaFoldDB" id="A0A1T4KVC0"/>
<accession>A0A1T4KVC0</accession>
<keyword evidence="1" id="KW-0812">Transmembrane</keyword>
<protein>
    <recommendedName>
        <fullName evidence="4">DUF4293 domain-containing protein</fullName>
    </recommendedName>
</protein>
<feature type="transmembrane region" description="Helical" evidence="1">
    <location>
        <begin position="86"/>
        <end position="105"/>
    </location>
</feature>
<proteinExistence type="predicted"/>
<evidence type="ECO:0000313" key="3">
    <source>
        <dbReference type="Proteomes" id="UP000190065"/>
    </source>
</evidence>
<feature type="transmembrane region" description="Helical" evidence="1">
    <location>
        <begin position="117"/>
        <end position="134"/>
    </location>
</feature>
<evidence type="ECO:0008006" key="4">
    <source>
        <dbReference type="Google" id="ProtNLM"/>
    </source>
</evidence>
<sequence>MIQRKQTLYLLIALVLTFVCLSFPLATFAGDDLHTDTLVTNLCERLGRGIPNFKTVPLFALLLLTLPLNVWAIFAFKTRKFQAKLCLINVILLVLWHVVAIYFLFFSIERQDTTLEIRFTAFFPLISLLLYVLARHAILADEKLVRAADRIR</sequence>
<reference evidence="2 3" key="1">
    <citation type="submission" date="2017-02" db="EMBL/GenBank/DDBJ databases">
        <authorList>
            <person name="Peterson S.W."/>
        </authorList>
    </citation>
    <scope>NUCLEOTIDE SEQUENCE [LARGE SCALE GENOMIC DNA]</scope>
    <source>
        <strain evidence="2 3">ATCC 43324</strain>
    </source>
</reference>
<dbReference type="STRING" id="28136.SAMN02745202_00180"/>